<comment type="caution">
    <text evidence="6">The sequence shown here is derived from an EMBL/GenBank/DDBJ whole genome shotgun (WGS) entry which is preliminary data.</text>
</comment>
<dbReference type="SUPFAM" id="SSF51215">
    <property type="entry name" value="Regulatory protein AraC"/>
    <property type="match status" value="1"/>
</dbReference>
<dbReference type="EMBL" id="JBHRYD010000001">
    <property type="protein sequence ID" value="MFC3703535.1"/>
    <property type="molecule type" value="Genomic_DNA"/>
</dbReference>
<evidence type="ECO:0000313" key="7">
    <source>
        <dbReference type="Proteomes" id="UP001595613"/>
    </source>
</evidence>
<dbReference type="Pfam" id="PF12833">
    <property type="entry name" value="HTH_18"/>
    <property type="match status" value="1"/>
</dbReference>
<dbReference type="RefSeq" id="WP_380094417.1">
    <property type="nucleotide sequence ID" value="NZ_JBHRYD010000001.1"/>
</dbReference>
<dbReference type="CDD" id="cd06976">
    <property type="entry name" value="cupin_MtlR-like_N"/>
    <property type="match status" value="1"/>
</dbReference>
<keyword evidence="1" id="KW-0805">Transcription regulation</keyword>
<dbReference type="PROSITE" id="PS01124">
    <property type="entry name" value="HTH_ARAC_FAMILY_2"/>
    <property type="match status" value="1"/>
</dbReference>
<dbReference type="Gene3D" id="1.10.10.60">
    <property type="entry name" value="Homeodomain-like"/>
    <property type="match status" value="2"/>
</dbReference>
<dbReference type="PANTHER" id="PTHR43280">
    <property type="entry name" value="ARAC-FAMILY TRANSCRIPTIONAL REGULATOR"/>
    <property type="match status" value="1"/>
</dbReference>
<dbReference type="Proteomes" id="UP001595613">
    <property type="component" value="Unassembled WGS sequence"/>
</dbReference>
<gene>
    <name evidence="6" type="ORF">ACFOOL_02040</name>
</gene>
<keyword evidence="2" id="KW-0238">DNA-binding</keyword>
<protein>
    <submittedName>
        <fullName evidence="6">Helix-turn-helix domain-containing protein</fullName>
    </submittedName>
</protein>
<name>A0ABV7WYK1_9HYPH</name>
<evidence type="ECO:0000259" key="5">
    <source>
        <dbReference type="PROSITE" id="PS01124"/>
    </source>
</evidence>
<feature type="region of interest" description="Disordered" evidence="4">
    <location>
        <begin position="300"/>
        <end position="339"/>
    </location>
</feature>
<keyword evidence="7" id="KW-1185">Reference proteome</keyword>
<dbReference type="InterPro" id="IPR009057">
    <property type="entry name" value="Homeodomain-like_sf"/>
</dbReference>
<dbReference type="InterPro" id="IPR018060">
    <property type="entry name" value="HTH_AraC"/>
</dbReference>
<accession>A0ABV7WYK1</accession>
<dbReference type="PROSITE" id="PS00041">
    <property type="entry name" value="HTH_ARAC_FAMILY_1"/>
    <property type="match status" value="1"/>
</dbReference>
<dbReference type="SMART" id="SM00342">
    <property type="entry name" value="HTH_ARAC"/>
    <property type="match status" value="1"/>
</dbReference>
<reference evidence="7" key="1">
    <citation type="journal article" date="2019" name="Int. J. Syst. Evol. Microbiol.">
        <title>The Global Catalogue of Microorganisms (GCM) 10K type strain sequencing project: providing services to taxonomists for standard genome sequencing and annotation.</title>
        <authorList>
            <consortium name="The Broad Institute Genomics Platform"/>
            <consortium name="The Broad Institute Genome Sequencing Center for Infectious Disease"/>
            <person name="Wu L."/>
            <person name="Ma J."/>
        </authorList>
    </citation>
    <scope>NUCLEOTIDE SEQUENCE [LARGE SCALE GENOMIC DNA]</scope>
    <source>
        <strain evidence="7">KCTC 42281</strain>
    </source>
</reference>
<evidence type="ECO:0000256" key="2">
    <source>
        <dbReference type="ARBA" id="ARBA00023125"/>
    </source>
</evidence>
<evidence type="ECO:0000256" key="3">
    <source>
        <dbReference type="ARBA" id="ARBA00023163"/>
    </source>
</evidence>
<dbReference type="PANTHER" id="PTHR43280:SF27">
    <property type="entry name" value="TRANSCRIPTIONAL REGULATOR MTLR"/>
    <property type="match status" value="1"/>
</dbReference>
<evidence type="ECO:0000256" key="1">
    <source>
        <dbReference type="ARBA" id="ARBA00023015"/>
    </source>
</evidence>
<dbReference type="SUPFAM" id="SSF46689">
    <property type="entry name" value="Homeodomain-like"/>
    <property type="match status" value="2"/>
</dbReference>
<evidence type="ECO:0000256" key="4">
    <source>
        <dbReference type="SAM" id="MobiDB-lite"/>
    </source>
</evidence>
<feature type="compositionally biased region" description="Pro residues" evidence="4">
    <location>
        <begin position="322"/>
        <end position="331"/>
    </location>
</feature>
<dbReference type="InterPro" id="IPR037923">
    <property type="entry name" value="HTH-like"/>
</dbReference>
<sequence length="339" mass="37387">MKPDLEFVQICQDESFKAWSHGYPFRTVRWHFHPEYELHLITRTSGKYFVGDFIGEFEPGNLVLTGPNLPHNWITDLPEGTYSEEFCTVLQFSDAFIRPLIAALPELGGLGAILTASQRGVLFPNAVSVAVEPILKDLIAARGARRIACFMDIVHILTLCDKTELLAGPHYSSDSETFMSGAMNQVLIHIAENLTDIDRTTDLAAIAGLSPSAFSRSFCKHTGMTPIKYLTRLRVDLACSLLMSDADEPITNIAFHVGFNNLSNFNRQFLALKGMSPSRFRQLHYTSKGQAMDKSVFWDSDPAQQPALPHTSARSSALGRPPLRPPLPGPASAPLIGMA</sequence>
<dbReference type="InterPro" id="IPR018062">
    <property type="entry name" value="HTH_AraC-typ_CS"/>
</dbReference>
<organism evidence="6 7">
    <name type="scientific">Devosia honganensis</name>
    <dbReference type="NCBI Taxonomy" id="1610527"/>
    <lineage>
        <taxon>Bacteria</taxon>
        <taxon>Pseudomonadati</taxon>
        <taxon>Pseudomonadota</taxon>
        <taxon>Alphaproteobacteria</taxon>
        <taxon>Hyphomicrobiales</taxon>
        <taxon>Devosiaceae</taxon>
        <taxon>Devosia</taxon>
    </lineage>
</organism>
<keyword evidence="3" id="KW-0804">Transcription</keyword>
<evidence type="ECO:0000313" key="6">
    <source>
        <dbReference type="EMBL" id="MFC3703535.1"/>
    </source>
</evidence>
<feature type="domain" description="HTH araC/xylS-type" evidence="5">
    <location>
        <begin position="184"/>
        <end position="283"/>
    </location>
</feature>
<proteinExistence type="predicted"/>